<gene>
    <name evidence="2" type="ORF">GHK86_12300</name>
</gene>
<evidence type="ECO:0000256" key="1">
    <source>
        <dbReference type="SAM" id="MobiDB-lite"/>
    </source>
</evidence>
<comment type="caution">
    <text evidence="2">The sequence shown here is derived from an EMBL/GenBank/DDBJ whole genome shotgun (WGS) entry which is preliminary data.</text>
</comment>
<dbReference type="Proteomes" id="UP000437736">
    <property type="component" value="Unassembled WGS sequence"/>
</dbReference>
<proteinExistence type="predicted"/>
<name>A0ABW9QUY1_9ACTN</name>
<accession>A0ABW9QUY1</accession>
<evidence type="ECO:0000313" key="3">
    <source>
        <dbReference type="Proteomes" id="UP000437736"/>
    </source>
</evidence>
<protein>
    <submittedName>
        <fullName evidence="2">Uncharacterized protein</fullName>
    </submittedName>
</protein>
<sequence>MVTGGWEYARVTAVDGRWVVDREDGVPPPELEPYADLSKALFVLDEDGWLLDPAWQPEWPYVSLRRRRWPAQPPDGRDRRAAGSDPVDSPSGSPYPSV</sequence>
<dbReference type="EMBL" id="WJHE01000616">
    <property type="protein sequence ID" value="MST33498.1"/>
    <property type="molecule type" value="Genomic_DNA"/>
</dbReference>
<reference evidence="2 3" key="1">
    <citation type="submission" date="2019-11" db="EMBL/GenBank/DDBJ databases">
        <title>Acidiferrimicrobium australis gen. nov., sp. nov., an acidophilic and obligately heterotrophic, member of the Actinobacteria that catalyses dissimilatory oxido- reduction of iron isolated from metal-rich acidic water in Chile.</title>
        <authorList>
            <person name="Gonzalez D."/>
            <person name="Huber K."/>
            <person name="Hedrich S."/>
            <person name="Rojas-Villalobos C."/>
            <person name="Quatrini R."/>
            <person name="Dinamarca M.A."/>
            <person name="Schwarz A."/>
            <person name="Canales C."/>
            <person name="Nancucheo I."/>
        </authorList>
    </citation>
    <scope>NUCLEOTIDE SEQUENCE [LARGE SCALE GENOMIC DNA]</scope>
    <source>
        <strain evidence="2 3">USS-CCA1</strain>
    </source>
</reference>
<feature type="compositionally biased region" description="Low complexity" evidence="1">
    <location>
        <begin position="83"/>
        <end position="98"/>
    </location>
</feature>
<organism evidence="2 3">
    <name type="scientific">Acidiferrimicrobium australe</name>
    <dbReference type="NCBI Taxonomy" id="2664430"/>
    <lineage>
        <taxon>Bacteria</taxon>
        <taxon>Bacillati</taxon>
        <taxon>Actinomycetota</taxon>
        <taxon>Acidimicrobiia</taxon>
        <taxon>Acidimicrobiales</taxon>
        <taxon>Acidimicrobiaceae</taxon>
        <taxon>Acidiferrimicrobium</taxon>
    </lineage>
</organism>
<keyword evidence="3" id="KW-1185">Reference proteome</keyword>
<feature type="region of interest" description="Disordered" evidence="1">
    <location>
        <begin position="66"/>
        <end position="98"/>
    </location>
</feature>
<evidence type="ECO:0000313" key="2">
    <source>
        <dbReference type="EMBL" id="MST33498.1"/>
    </source>
</evidence>